<reference evidence="19 20" key="1">
    <citation type="submission" date="2020-06" db="EMBL/GenBank/DDBJ databases">
        <title>Genomic analysis of Salicibibacter sp. NKC21-4.</title>
        <authorList>
            <person name="Oh Y.J."/>
        </authorList>
    </citation>
    <scope>NUCLEOTIDE SEQUENCE [LARGE SCALE GENOMIC DNA]</scope>
    <source>
        <strain evidence="19 20">NKC21-4</strain>
    </source>
</reference>
<dbReference type="InterPro" id="IPR012337">
    <property type="entry name" value="RNaseH-like_sf"/>
</dbReference>
<dbReference type="NCBIfam" id="NF000594">
    <property type="entry name" value="PRK00015.1-1"/>
    <property type="match status" value="1"/>
</dbReference>
<keyword evidence="8 14" id="KW-0963">Cytoplasm</keyword>
<keyword evidence="9 14" id="KW-0540">Nuclease</keyword>
<dbReference type="GO" id="GO:0032299">
    <property type="term" value="C:ribonuclease H2 complex"/>
    <property type="evidence" value="ECO:0007669"/>
    <property type="project" value="TreeGrafter"/>
</dbReference>
<dbReference type="InterPro" id="IPR024567">
    <property type="entry name" value="RNase_HII/HIII_dom"/>
</dbReference>
<evidence type="ECO:0000256" key="11">
    <source>
        <dbReference type="ARBA" id="ARBA00022759"/>
    </source>
</evidence>
<name>A0A7T6ZC27_9BACI</name>
<dbReference type="HAMAP" id="MF_00052_B">
    <property type="entry name" value="RNase_HII_B"/>
    <property type="match status" value="1"/>
</dbReference>
<dbReference type="EMBL" id="CP054706">
    <property type="protein sequence ID" value="QQK80545.1"/>
    <property type="molecule type" value="Genomic_DNA"/>
</dbReference>
<keyword evidence="10 14" id="KW-0479">Metal-binding</keyword>
<dbReference type="GO" id="GO:0004523">
    <property type="term" value="F:RNA-DNA hybrid ribonuclease activity"/>
    <property type="evidence" value="ECO:0007669"/>
    <property type="project" value="UniProtKB-UniRule"/>
</dbReference>
<dbReference type="PROSITE" id="PS51975">
    <property type="entry name" value="RNASE_H_2"/>
    <property type="match status" value="1"/>
</dbReference>
<dbReference type="Proteomes" id="UP000595349">
    <property type="component" value="Chromosome"/>
</dbReference>
<dbReference type="InterPro" id="IPR022898">
    <property type="entry name" value="RNase_HII"/>
</dbReference>
<dbReference type="GO" id="GO:0030145">
    <property type="term" value="F:manganese ion binding"/>
    <property type="evidence" value="ECO:0007669"/>
    <property type="project" value="UniProtKB-UniRule"/>
</dbReference>
<evidence type="ECO:0000256" key="4">
    <source>
        <dbReference type="ARBA" id="ARBA00004496"/>
    </source>
</evidence>
<keyword evidence="11 14" id="KW-0255">Endonuclease</keyword>
<evidence type="ECO:0000256" key="7">
    <source>
        <dbReference type="ARBA" id="ARBA00019179"/>
    </source>
</evidence>
<evidence type="ECO:0000256" key="12">
    <source>
        <dbReference type="ARBA" id="ARBA00022801"/>
    </source>
</evidence>
<gene>
    <name evidence="14" type="primary">rnhB</name>
    <name evidence="19" type="ORF">HUG20_11970</name>
</gene>
<dbReference type="InterPro" id="IPR036397">
    <property type="entry name" value="RNaseH_sf"/>
</dbReference>
<dbReference type="GO" id="GO:0043137">
    <property type="term" value="P:DNA replication, removal of RNA primer"/>
    <property type="evidence" value="ECO:0007669"/>
    <property type="project" value="TreeGrafter"/>
</dbReference>
<dbReference type="SUPFAM" id="SSF53098">
    <property type="entry name" value="Ribonuclease H-like"/>
    <property type="match status" value="1"/>
</dbReference>
<proteinExistence type="inferred from homology"/>
<evidence type="ECO:0000259" key="18">
    <source>
        <dbReference type="PROSITE" id="PS51975"/>
    </source>
</evidence>
<comment type="catalytic activity">
    <reaction evidence="1 14 15 16">
        <text>Endonucleolytic cleavage to 5'-phosphomonoester.</text>
        <dbReference type="EC" id="3.1.26.4"/>
    </reaction>
</comment>
<keyword evidence="20" id="KW-1185">Reference proteome</keyword>
<evidence type="ECO:0000256" key="16">
    <source>
        <dbReference type="RuleBase" id="RU003515"/>
    </source>
</evidence>
<evidence type="ECO:0000256" key="2">
    <source>
        <dbReference type="ARBA" id="ARBA00001946"/>
    </source>
</evidence>
<feature type="compositionally biased region" description="Basic and acidic residues" evidence="17">
    <location>
        <begin position="236"/>
        <end position="246"/>
    </location>
</feature>
<evidence type="ECO:0000256" key="14">
    <source>
        <dbReference type="HAMAP-Rule" id="MF_00052"/>
    </source>
</evidence>
<feature type="binding site" evidence="14 15">
    <location>
        <position position="80"/>
    </location>
    <ligand>
        <name>a divalent metal cation</name>
        <dbReference type="ChEBI" id="CHEBI:60240"/>
    </ligand>
</feature>
<evidence type="ECO:0000256" key="5">
    <source>
        <dbReference type="ARBA" id="ARBA00007383"/>
    </source>
</evidence>
<comment type="cofactor">
    <cofactor evidence="2">
        <name>Mg(2+)</name>
        <dbReference type="ChEBI" id="CHEBI:18420"/>
    </cofactor>
</comment>
<dbReference type="CDD" id="cd07182">
    <property type="entry name" value="RNase_HII_bacteria_HII_like"/>
    <property type="match status" value="1"/>
</dbReference>
<feature type="domain" description="RNase H type-2" evidence="18">
    <location>
        <begin position="73"/>
        <end position="256"/>
    </location>
</feature>
<feature type="region of interest" description="Disordered" evidence="17">
    <location>
        <begin position="236"/>
        <end position="256"/>
    </location>
</feature>
<evidence type="ECO:0000256" key="9">
    <source>
        <dbReference type="ARBA" id="ARBA00022722"/>
    </source>
</evidence>
<evidence type="ECO:0000256" key="13">
    <source>
        <dbReference type="ARBA" id="ARBA00023211"/>
    </source>
</evidence>
<dbReference type="GO" id="GO:0003723">
    <property type="term" value="F:RNA binding"/>
    <property type="evidence" value="ECO:0007669"/>
    <property type="project" value="UniProtKB-UniRule"/>
</dbReference>
<comment type="cofactor">
    <cofactor evidence="14 15">
        <name>Mn(2+)</name>
        <dbReference type="ChEBI" id="CHEBI:29035"/>
    </cofactor>
    <cofactor evidence="14 15">
        <name>Mg(2+)</name>
        <dbReference type="ChEBI" id="CHEBI:18420"/>
    </cofactor>
    <text evidence="14 15">Manganese or magnesium. Binds 1 divalent metal ion per monomer in the absence of substrate. May bind a second metal ion after substrate binding.</text>
</comment>
<evidence type="ECO:0000313" key="19">
    <source>
        <dbReference type="EMBL" id="QQK80545.1"/>
    </source>
</evidence>
<feature type="binding site" evidence="14 15">
    <location>
        <position position="170"/>
    </location>
    <ligand>
        <name>a divalent metal cation</name>
        <dbReference type="ChEBI" id="CHEBI:60240"/>
    </ligand>
</feature>
<dbReference type="EC" id="3.1.26.4" evidence="6 14"/>
<dbReference type="NCBIfam" id="NF000595">
    <property type="entry name" value="PRK00015.1-3"/>
    <property type="match status" value="1"/>
</dbReference>
<dbReference type="AlphaFoldDB" id="A0A7T6ZC27"/>
<dbReference type="GO" id="GO:0005737">
    <property type="term" value="C:cytoplasm"/>
    <property type="evidence" value="ECO:0007669"/>
    <property type="project" value="UniProtKB-SubCell"/>
</dbReference>
<evidence type="ECO:0000256" key="1">
    <source>
        <dbReference type="ARBA" id="ARBA00000077"/>
    </source>
</evidence>
<evidence type="ECO:0000256" key="3">
    <source>
        <dbReference type="ARBA" id="ARBA00004065"/>
    </source>
</evidence>
<dbReference type="GO" id="GO:0006298">
    <property type="term" value="P:mismatch repair"/>
    <property type="evidence" value="ECO:0007669"/>
    <property type="project" value="TreeGrafter"/>
</dbReference>
<dbReference type="FunFam" id="3.30.420.10:FF:000006">
    <property type="entry name" value="Ribonuclease HII"/>
    <property type="match status" value="1"/>
</dbReference>
<evidence type="ECO:0000256" key="15">
    <source>
        <dbReference type="PROSITE-ProRule" id="PRU01319"/>
    </source>
</evidence>
<evidence type="ECO:0000256" key="10">
    <source>
        <dbReference type="ARBA" id="ARBA00022723"/>
    </source>
</evidence>
<keyword evidence="12 14" id="KW-0378">Hydrolase</keyword>
<dbReference type="Pfam" id="PF01351">
    <property type="entry name" value="RNase_HII"/>
    <property type="match status" value="1"/>
</dbReference>
<comment type="subcellular location">
    <subcellularLocation>
        <location evidence="4 14">Cytoplasm</location>
    </subcellularLocation>
</comment>
<dbReference type="PANTHER" id="PTHR10954">
    <property type="entry name" value="RIBONUCLEASE H2 SUBUNIT A"/>
    <property type="match status" value="1"/>
</dbReference>
<evidence type="ECO:0000256" key="8">
    <source>
        <dbReference type="ARBA" id="ARBA00022490"/>
    </source>
</evidence>
<sequence length="256" mass="28611">MVRKSVSIAQIKSHLFAENRPSDDWINELRADERKGVQHLLVRYDRMCEREFRQIQQFRDMRAYEKTFSVPSAQIAGIDEVGRGPLAGPVTAAAVILPVSLELPGLTDSKKLTADQREQFYEAIAAAADVGIGTATPEEIDEINIYQASRRAMMRAVETLANRPDHLVIDAMELPLDIPQTPLIKGDSKSASIAAASVVAKVTRDTYMKTLHEHYPAYRFNENAGYGTKAHLEALDREGPTPEHRRSFQPVITREA</sequence>
<evidence type="ECO:0000313" key="20">
    <source>
        <dbReference type="Proteomes" id="UP000595349"/>
    </source>
</evidence>
<comment type="function">
    <text evidence="3 14 16">Endonuclease that specifically degrades the RNA of RNA-DNA hybrids.</text>
</comment>
<protein>
    <recommendedName>
        <fullName evidence="7 14">Ribonuclease HII</fullName>
        <shortName evidence="14">RNase HII</shortName>
        <ecNumber evidence="6 14">3.1.26.4</ecNumber>
    </recommendedName>
</protein>
<evidence type="ECO:0000256" key="17">
    <source>
        <dbReference type="SAM" id="MobiDB-lite"/>
    </source>
</evidence>
<feature type="binding site" evidence="14 15">
    <location>
        <position position="79"/>
    </location>
    <ligand>
        <name>a divalent metal cation</name>
        <dbReference type="ChEBI" id="CHEBI:60240"/>
    </ligand>
</feature>
<dbReference type="KEGG" id="scib:HUG20_11970"/>
<comment type="similarity">
    <text evidence="5 14 16">Belongs to the RNase HII family.</text>
</comment>
<dbReference type="PANTHER" id="PTHR10954:SF18">
    <property type="entry name" value="RIBONUCLEASE HII"/>
    <property type="match status" value="1"/>
</dbReference>
<dbReference type="InterPro" id="IPR001352">
    <property type="entry name" value="RNase_HII/HIII"/>
</dbReference>
<dbReference type="Gene3D" id="3.30.420.10">
    <property type="entry name" value="Ribonuclease H-like superfamily/Ribonuclease H"/>
    <property type="match status" value="1"/>
</dbReference>
<keyword evidence="13 14" id="KW-0464">Manganese</keyword>
<accession>A0A7T6ZC27</accession>
<evidence type="ECO:0000256" key="6">
    <source>
        <dbReference type="ARBA" id="ARBA00012180"/>
    </source>
</evidence>
<organism evidence="19 20">
    <name type="scientific">Salicibibacter cibi</name>
    <dbReference type="NCBI Taxonomy" id="2743001"/>
    <lineage>
        <taxon>Bacteria</taxon>
        <taxon>Bacillati</taxon>
        <taxon>Bacillota</taxon>
        <taxon>Bacilli</taxon>
        <taxon>Bacillales</taxon>
        <taxon>Bacillaceae</taxon>
        <taxon>Salicibibacter</taxon>
    </lineage>
</organism>